<protein>
    <recommendedName>
        <fullName evidence="1">DUF2281 domain-containing protein</fullName>
    </recommendedName>
</protein>
<evidence type="ECO:0000313" key="2">
    <source>
        <dbReference type="EMBL" id="CAA9314258.1"/>
    </source>
</evidence>
<reference evidence="2" key="1">
    <citation type="submission" date="2020-02" db="EMBL/GenBank/DDBJ databases">
        <authorList>
            <person name="Meier V. D."/>
        </authorList>
    </citation>
    <scope>NUCLEOTIDE SEQUENCE</scope>
    <source>
        <strain evidence="2">AVDCRST_MAG56</strain>
    </source>
</reference>
<evidence type="ECO:0000259" key="1">
    <source>
        <dbReference type="Pfam" id="PF10047"/>
    </source>
</evidence>
<accession>A0A6J4KU02</accession>
<dbReference type="Pfam" id="PF10047">
    <property type="entry name" value="DUF2281"/>
    <property type="match status" value="1"/>
</dbReference>
<dbReference type="InterPro" id="IPR018739">
    <property type="entry name" value="DUF2281"/>
</dbReference>
<feature type="domain" description="DUF2281" evidence="1">
    <location>
        <begin position="9"/>
        <end position="39"/>
    </location>
</feature>
<dbReference type="EMBL" id="CADCTQ010000536">
    <property type="protein sequence ID" value="CAA9314258.1"/>
    <property type="molecule type" value="Genomic_DNA"/>
</dbReference>
<name>A0A6J4KU02_9SPHI</name>
<dbReference type="AlphaFoldDB" id="A0A6J4KU02"/>
<gene>
    <name evidence="2" type="ORF">AVDCRST_MAG56-6523</name>
</gene>
<proteinExistence type="predicted"/>
<organism evidence="2">
    <name type="scientific">uncultured Cytophagales bacterium</name>
    <dbReference type="NCBI Taxonomy" id="158755"/>
    <lineage>
        <taxon>Bacteria</taxon>
        <taxon>Pseudomonadati</taxon>
        <taxon>Bacteroidota</taxon>
        <taxon>Sphingobacteriia</taxon>
        <taxon>Sphingobacteriales</taxon>
        <taxon>environmental samples</taxon>
    </lineage>
</organism>
<sequence length="64" mass="7588">MTKQTKELILAQLDTIPEDYLEELLDFIAFLQFRKEKTETHLASQATLAKDWLDPQEDQAWQHL</sequence>